<accession>A0A0V0SDC6</accession>
<organism evidence="1 2">
    <name type="scientific">Trichinella nelsoni</name>
    <dbReference type="NCBI Taxonomy" id="6336"/>
    <lineage>
        <taxon>Eukaryota</taxon>
        <taxon>Metazoa</taxon>
        <taxon>Ecdysozoa</taxon>
        <taxon>Nematoda</taxon>
        <taxon>Enoplea</taxon>
        <taxon>Dorylaimia</taxon>
        <taxon>Trichinellida</taxon>
        <taxon>Trichinellidae</taxon>
        <taxon>Trichinella</taxon>
    </lineage>
</organism>
<evidence type="ECO:0000313" key="1">
    <source>
        <dbReference type="EMBL" id="KRX24784.1"/>
    </source>
</evidence>
<dbReference type="Proteomes" id="UP000054630">
    <property type="component" value="Unassembled WGS sequence"/>
</dbReference>
<keyword evidence="2" id="KW-1185">Reference proteome</keyword>
<gene>
    <name evidence="1" type="ORF">T07_10796</name>
</gene>
<name>A0A0V0SDC6_9BILA</name>
<reference evidence="1 2" key="1">
    <citation type="submission" date="2015-01" db="EMBL/GenBank/DDBJ databases">
        <title>Evolution of Trichinella species and genotypes.</title>
        <authorList>
            <person name="Korhonen P.K."/>
            <person name="Edoardo P."/>
            <person name="Giuseppe L.R."/>
            <person name="Gasser R.B."/>
        </authorList>
    </citation>
    <scope>NUCLEOTIDE SEQUENCE [LARGE SCALE GENOMIC DNA]</scope>
    <source>
        <strain evidence="1">ISS37</strain>
    </source>
</reference>
<proteinExistence type="predicted"/>
<comment type="caution">
    <text evidence="1">The sequence shown here is derived from an EMBL/GenBank/DDBJ whole genome shotgun (WGS) entry which is preliminary data.</text>
</comment>
<evidence type="ECO:0000313" key="2">
    <source>
        <dbReference type="Proteomes" id="UP000054630"/>
    </source>
</evidence>
<dbReference type="EMBL" id="JYDL01000015">
    <property type="protein sequence ID" value="KRX24784.1"/>
    <property type="molecule type" value="Genomic_DNA"/>
</dbReference>
<protein>
    <submittedName>
        <fullName evidence="1">Uncharacterized protein</fullName>
    </submittedName>
</protein>
<dbReference type="AlphaFoldDB" id="A0A0V0SDC6"/>
<sequence length="164" mass="19149">MHMEKKEEKWSKPRASERMVDRLDRIVCWSNEVSIDTLEKIRFAEVVRERKKKSGASHASERMVDRLDRIVRWSTEVSIDTLEKMRFAEVERERSKNKTVKMGEKSNNTLSNVQCNTNKQIKVWHNRACEMANMPGVGLEIFNAGGGWRDQKMGPILEREAPFP</sequence>